<evidence type="ECO:0000313" key="1">
    <source>
        <dbReference type="EMBL" id="MDN5200303.1"/>
    </source>
</evidence>
<evidence type="ECO:0000313" key="2">
    <source>
        <dbReference type="Proteomes" id="UP001172082"/>
    </source>
</evidence>
<comment type="caution">
    <text evidence="1">The sequence shown here is derived from an EMBL/GenBank/DDBJ whole genome shotgun (WGS) entry which is preliminary data.</text>
</comment>
<dbReference type="RefSeq" id="WP_346750328.1">
    <property type="nucleotide sequence ID" value="NZ_JAUJEA010000001.1"/>
</dbReference>
<sequence length="82" mass="9031">MEVTHCVTSGSDEKIFKAISLGARDGVNYHLNHWEKELRKKVNSFNVIVYSAAGEGSSNLVKLALPEGRLVLFGRKVGNTEN</sequence>
<dbReference type="Proteomes" id="UP001172082">
    <property type="component" value="Unassembled WGS sequence"/>
</dbReference>
<protein>
    <recommendedName>
        <fullName evidence="3">Alcohol dehydrogenase-like C-terminal domain-containing protein</fullName>
    </recommendedName>
</protein>
<evidence type="ECO:0008006" key="3">
    <source>
        <dbReference type="Google" id="ProtNLM"/>
    </source>
</evidence>
<proteinExistence type="predicted"/>
<dbReference type="Gene3D" id="3.40.50.720">
    <property type="entry name" value="NAD(P)-binding Rossmann-like Domain"/>
    <property type="match status" value="1"/>
</dbReference>
<reference evidence="1" key="1">
    <citation type="submission" date="2023-06" db="EMBL/GenBank/DDBJ databases">
        <title>Genomic of Parafulvivirga corallium.</title>
        <authorList>
            <person name="Wang G."/>
        </authorList>
    </citation>
    <scope>NUCLEOTIDE SEQUENCE</scope>
    <source>
        <strain evidence="1">BMA10</strain>
    </source>
</reference>
<dbReference type="EMBL" id="JAUJEA010000001">
    <property type="protein sequence ID" value="MDN5200303.1"/>
    <property type="molecule type" value="Genomic_DNA"/>
</dbReference>
<accession>A0ABT8KJ63</accession>
<keyword evidence="2" id="KW-1185">Reference proteome</keyword>
<name>A0ABT8KJ63_9BACT</name>
<dbReference type="SUPFAM" id="SSF51735">
    <property type="entry name" value="NAD(P)-binding Rossmann-fold domains"/>
    <property type="match status" value="1"/>
</dbReference>
<gene>
    <name evidence="1" type="ORF">QQ008_03000</name>
</gene>
<dbReference type="InterPro" id="IPR036291">
    <property type="entry name" value="NAD(P)-bd_dom_sf"/>
</dbReference>
<organism evidence="1 2">
    <name type="scientific">Splendidivirga corallicola</name>
    <dbReference type="NCBI Taxonomy" id="3051826"/>
    <lineage>
        <taxon>Bacteria</taxon>
        <taxon>Pseudomonadati</taxon>
        <taxon>Bacteroidota</taxon>
        <taxon>Cytophagia</taxon>
        <taxon>Cytophagales</taxon>
        <taxon>Splendidivirgaceae</taxon>
        <taxon>Splendidivirga</taxon>
    </lineage>
</organism>